<dbReference type="SUPFAM" id="SSF141734">
    <property type="entry name" value="HisI-like"/>
    <property type="match status" value="1"/>
</dbReference>
<evidence type="ECO:0000256" key="11">
    <source>
        <dbReference type="ARBA" id="ARBA00022801"/>
    </source>
</evidence>
<dbReference type="EC" id="3.6.1.31" evidence="16"/>
<dbReference type="NCBIfam" id="NF002747">
    <property type="entry name" value="PRK02759.1"/>
    <property type="match status" value="1"/>
</dbReference>
<comment type="pathway">
    <text evidence="5">Amino-acid biosynthesis; L-histidine biosynthesis; L-histidine from 5-phospho-alpha-D-ribose 1-diphosphate: step 2/9.</text>
</comment>
<dbReference type="Pfam" id="PF01502">
    <property type="entry name" value="PRA-CH"/>
    <property type="match status" value="1"/>
</dbReference>
<dbReference type="GO" id="GO:0000105">
    <property type="term" value="P:L-histidine biosynthetic process"/>
    <property type="evidence" value="ECO:0007669"/>
    <property type="project" value="UniProtKB-UniPathway"/>
</dbReference>
<name>A0A3B0S2Z9_9ZZZZ</name>
<dbReference type="GO" id="GO:0004635">
    <property type="term" value="F:phosphoribosyl-AMP cyclohydrolase activity"/>
    <property type="evidence" value="ECO:0007669"/>
    <property type="project" value="UniProtKB-EC"/>
</dbReference>
<keyword evidence="8" id="KW-0963">Cytoplasm</keyword>
<evidence type="ECO:0000256" key="2">
    <source>
        <dbReference type="ARBA" id="ARBA00001460"/>
    </source>
</evidence>
<dbReference type="PANTHER" id="PTHR42945:SF9">
    <property type="entry name" value="HISTIDINE BIOSYNTHESIS BIFUNCTIONAL PROTEIN HISIE"/>
    <property type="match status" value="1"/>
</dbReference>
<comment type="subcellular location">
    <subcellularLocation>
        <location evidence="3">Cytoplasm</location>
    </subcellularLocation>
</comment>
<dbReference type="GO" id="GO:0005524">
    <property type="term" value="F:ATP binding"/>
    <property type="evidence" value="ECO:0007669"/>
    <property type="project" value="UniProtKB-KW"/>
</dbReference>
<comment type="catalytic activity">
    <reaction evidence="1">
        <text>1-(5-phospho-beta-D-ribosyl)-5'-AMP + H2O = 1-(5-phospho-beta-D-ribosyl)-5-[(5-phospho-beta-D-ribosylamino)methylideneamino]imidazole-4-carboxamide</text>
        <dbReference type="Rhea" id="RHEA:20049"/>
        <dbReference type="ChEBI" id="CHEBI:15377"/>
        <dbReference type="ChEBI" id="CHEBI:58435"/>
        <dbReference type="ChEBI" id="CHEBI:59457"/>
        <dbReference type="EC" id="3.5.4.19"/>
    </reaction>
</comment>
<dbReference type="InterPro" id="IPR021130">
    <property type="entry name" value="PRib-ATP_PPHydrolase-like"/>
</dbReference>
<feature type="domain" description="Phosphoribosyl-AMP cyclohydrolase" evidence="15">
    <location>
        <begin position="33"/>
        <end position="105"/>
    </location>
</feature>
<dbReference type="NCBIfam" id="NF000768">
    <property type="entry name" value="PRK00051.1"/>
    <property type="match status" value="1"/>
</dbReference>
<proteinExistence type="inferred from homology"/>
<dbReference type="PANTHER" id="PTHR42945">
    <property type="entry name" value="HISTIDINE BIOSYNTHESIS BIFUNCTIONAL PROTEIN"/>
    <property type="match status" value="1"/>
</dbReference>
<keyword evidence="12" id="KW-0067">ATP-binding</keyword>
<comment type="catalytic activity">
    <reaction evidence="2">
        <text>1-(5-phospho-beta-D-ribosyl)-ATP + H2O = 1-(5-phospho-beta-D-ribosyl)-5'-AMP + diphosphate + H(+)</text>
        <dbReference type="Rhea" id="RHEA:22828"/>
        <dbReference type="ChEBI" id="CHEBI:15377"/>
        <dbReference type="ChEBI" id="CHEBI:15378"/>
        <dbReference type="ChEBI" id="CHEBI:33019"/>
        <dbReference type="ChEBI" id="CHEBI:59457"/>
        <dbReference type="ChEBI" id="CHEBI:73183"/>
        <dbReference type="EC" id="3.6.1.31"/>
    </reaction>
</comment>
<dbReference type="GO" id="GO:0005737">
    <property type="term" value="C:cytoplasm"/>
    <property type="evidence" value="ECO:0007669"/>
    <property type="project" value="UniProtKB-SubCell"/>
</dbReference>
<dbReference type="EC" id="3.5.4.19" evidence="16"/>
<evidence type="ECO:0000256" key="3">
    <source>
        <dbReference type="ARBA" id="ARBA00004496"/>
    </source>
</evidence>
<gene>
    <name evidence="16" type="ORF">MNBD_ALPHA06-1988</name>
</gene>
<evidence type="ECO:0000256" key="7">
    <source>
        <dbReference type="ARBA" id="ARBA00008299"/>
    </source>
</evidence>
<evidence type="ECO:0000256" key="1">
    <source>
        <dbReference type="ARBA" id="ARBA00000024"/>
    </source>
</evidence>
<dbReference type="InterPro" id="IPR002496">
    <property type="entry name" value="PRib_AMP_CycHydrolase_dom"/>
</dbReference>
<evidence type="ECO:0000256" key="12">
    <source>
        <dbReference type="ARBA" id="ARBA00022840"/>
    </source>
</evidence>
<sequence length="205" mass="22480">MTKSTCLQNLDWQKGDGLIPAIVQHASSGEVLMLGYMNAPALDATLQSNKVTFFSRSRNTLWQKGETSGNILELVDISTDCDRDSLLVLAQPSGPTCHTGSRSCFAEAPAQDFSWLYQLQQIIDSRATDDPTQSYTAKLLQGPLERAAQKVGEEGVEVALAALHKNPEQLPEEAADLLFHLLVLLRAKRQNLGDVIGVLRSRHQP</sequence>
<dbReference type="EMBL" id="UOEE01000199">
    <property type="protein sequence ID" value="VAV95226.1"/>
    <property type="molecule type" value="Genomic_DNA"/>
</dbReference>
<evidence type="ECO:0000256" key="13">
    <source>
        <dbReference type="ARBA" id="ARBA00023102"/>
    </source>
</evidence>
<dbReference type="InterPro" id="IPR038019">
    <property type="entry name" value="PRib_AMP_CycHydrolase_sf"/>
</dbReference>
<dbReference type="Pfam" id="PF01503">
    <property type="entry name" value="PRA-PH"/>
    <property type="match status" value="1"/>
</dbReference>
<organism evidence="16">
    <name type="scientific">hydrothermal vent metagenome</name>
    <dbReference type="NCBI Taxonomy" id="652676"/>
    <lineage>
        <taxon>unclassified sequences</taxon>
        <taxon>metagenomes</taxon>
        <taxon>ecological metagenomes</taxon>
    </lineage>
</organism>
<evidence type="ECO:0000256" key="14">
    <source>
        <dbReference type="ARBA" id="ARBA00023268"/>
    </source>
</evidence>
<dbReference type="HAMAP" id="MF_01020">
    <property type="entry name" value="HisE"/>
    <property type="match status" value="1"/>
</dbReference>
<dbReference type="Gene3D" id="3.10.20.810">
    <property type="entry name" value="Phosphoribosyl-AMP cyclohydrolase"/>
    <property type="match status" value="1"/>
</dbReference>
<evidence type="ECO:0000313" key="16">
    <source>
        <dbReference type="EMBL" id="VAV95226.1"/>
    </source>
</evidence>
<evidence type="ECO:0000256" key="4">
    <source>
        <dbReference type="ARBA" id="ARBA00005169"/>
    </source>
</evidence>
<dbReference type="Gene3D" id="1.10.287.1080">
    <property type="entry name" value="MazG-like"/>
    <property type="match status" value="1"/>
</dbReference>
<keyword evidence="9" id="KW-0028">Amino-acid biosynthesis</keyword>
<dbReference type="InterPro" id="IPR023019">
    <property type="entry name" value="His_synth_HisIE"/>
</dbReference>
<keyword evidence="14" id="KW-0511">Multifunctional enzyme</keyword>
<dbReference type="UniPathway" id="UPA00031">
    <property type="reaction ID" value="UER00007"/>
</dbReference>
<protein>
    <submittedName>
        <fullName evidence="16">Phosphoribosyl-AMP cyclohydrolase / Phosphoribosyl-ATP pyrophosphatase</fullName>
        <ecNumber evidence="16">3.5.4.19</ecNumber>
        <ecNumber evidence="16">3.6.1.31</ecNumber>
    </submittedName>
</protein>
<reference evidence="16" key="1">
    <citation type="submission" date="2018-06" db="EMBL/GenBank/DDBJ databases">
        <authorList>
            <person name="Zhirakovskaya E."/>
        </authorList>
    </citation>
    <scope>NUCLEOTIDE SEQUENCE</scope>
</reference>
<dbReference type="FunFam" id="3.10.20.810:FF:000001">
    <property type="entry name" value="Histidine biosynthesis bifunctional protein HisIE"/>
    <property type="match status" value="1"/>
</dbReference>
<comment type="pathway">
    <text evidence="4">Amino-acid biosynthesis; L-histidine biosynthesis; L-histidine from 5-phospho-alpha-D-ribose 1-diphosphate: step 3/9.</text>
</comment>
<dbReference type="SUPFAM" id="SSF101386">
    <property type="entry name" value="all-alpha NTP pyrophosphatases"/>
    <property type="match status" value="1"/>
</dbReference>
<evidence type="ECO:0000256" key="10">
    <source>
        <dbReference type="ARBA" id="ARBA00022741"/>
    </source>
</evidence>
<keyword evidence="13" id="KW-0368">Histidine biosynthesis</keyword>
<evidence type="ECO:0000256" key="8">
    <source>
        <dbReference type="ARBA" id="ARBA00022490"/>
    </source>
</evidence>
<accession>A0A3B0S2Z9</accession>
<dbReference type="HAMAP" id="MF_01019">
    <property type="entry name" value="HisIE"/>
    <property type="match status" value="1"/>
</dbReference>
<dbReference type="InterPro" id="IPR008179">
    <property type="entry name" value="HisE"/>
</dbReference>
<evidence type="ECO:0000259" key="15">
    <source>
        <dbReference type="Pfam" id="PF01502"/>
    </source>
</evidence>
<dbReference type="AlphaFoldDB" id="A0A3B0S2Z9"/>
<dbReference type="CDD" id="cd11534">
    <property type="entry name" value="NTP-PPase_HisIE_like"/>
    <property type="match status" value="1"/>
</dbReference>
<keyword evidence="10" id="KW-0547">Nucleotide-binding</keyword>
<evidence type="ECO:0000256" key="6">
    <source>
        <dbReference type="ARBA" id="ARBA00007731"/>
    </source>
</evidence>
<comment type="similarity">
    <text evidence="6">In the C-terminal section; belongs to the PRA-PH family.</text>
</comment>
<dbReference type="GO" id="GO:0004636">
    <property type="term" value="F:phosphoribosyl-ATP diphosphatase activity"/>
    <property type="evidence" value="ECO:0007669"/>
    <property type="project" value="UniProtKB-EC"/>
</dbReference>
<evidence type="ECO:0000256" key="9">
    <source>
        <dbReference type="ARBA" id="ARBA00022605"/>
    </source>
</evidence>
<dbReference type="NCBIfam" id="TIGR03188">
    <property type="entry name" value="histidine_hisI"/>
    <property type="match status" value="1"/>
</dbReference>
<evidence type="ECO:0000256" key="5">
    <source>
        <dbReference type="ARBA" id="ARBA00005204"/>
    </source>
</evidence>
<comment type="similarity">
    <text evidence="7">In the N-terminal section; belongs to the PRA-CH family.</text>
</comment>
<keyword evidence="11 16" id="KW-0378">Hydrolase</keyword>